<evidence type="ECO:0000313" key="4">
    <source>
        <dbReference type="Proteomes" id="UP000440668"/>
    </source>
</evidence>
<accession>A0A6N7ZLL1</accession>
<dbReference type="InterPro" id="IPR007345">
    <property type="entry name" value="Polysacch_pyruvyl_Trfase"/>
</dbReference>
<dbReference type="Proteomes" id="UP000440668">
    <property type="component" value="Unassembled WGS sequence"/>
</dbReference>
<feature type="region of interest" description="Disordered" evidence="1">
    <location>
        <begin position="341"/>
        <end position="369"/>
    </location>
</feature>
<dbReference type="EMBL" id="WMKA01000039">
    <property type="protein sequence ID" value="MTG90163.1"/>
    <property type="molecule type" value="Genomic_DNA"/>
</dbReference>
<sequence>MRVVGFCSVVAQEDNLGDVVIRREMLRVLRETCDEVVVYAGRSGASYRASYDLDGTTVLTRPGRFQARLVRAALGRGRPLLVFAPGPARLGGDRRSLLKGVANLANVVLVRLGRGEAMTLGRAVRTGGRAGRAVEGLSLRLQSLYVARDDVTRGVLGPRVRVAPDLALAGDDGPATGAADAMVLSFRGDREVDPALVRRAIEAARRTGTRPVLVTQVRRDGAQHARLAAEHGIEHVAWEGEHRAQLDRVTATMRTARVVVSDRLHALLLGARNGAVVVPVATPGSDKLPTTLAVLPSTAAPDDLRVHLAALGEPVVVDRAAARAAVDDVRALVVARAAGLRGAPDAPPAGARPAAARPDRVPDPLEEGV</sequence>
<comment type="caution">
    <text evidence="3">The sequence shown here is derived from an EMBL/GenBank/DDBJ whole genome shotgun (WGS) entry which is preliminary data.</text>
</comment>
<name>A0A6N7ZLL1_9MICO</name>
<dbReference type="Pfam" id="PF04230">
    <property type="entry name" value="PS_pyruv_trans"/>
    <property type="match status" value="1"/>
</dbReference>
<protein>
    <recommendedName>
        <fullName evidence="2">Polysaccharide pyruvyl transferase domain-containing protein</fullName>
    </recommendedName>
</protein>
<evidence type="ECO:0000259" key="2">
    <source>
        <dbReference type="Pfam" id="PF04230"/>
    </source>
</evidence>
<organism evidence="3 4">
    <name type="scientific">Cellulosimicrobium composti</name>
    <dbReference type="NCBI Taxonomy" id="2672572"/>
    <lineage>
        <taxon>Bacteria</taxon>
        <taxon>Bacillati</taxon>
        <taxon>Actinomycetota</taxon>
        <taxon>Actinomycetes</taxon>
        <taxon>Micrococcales</taxon>
        <taxon>Promicromonosporaceae</taxon>
        <taxon>Cellulosimicrobium</taxon>
    </lineage>
</organism>
<dbReference type="AlphaFoldDB" id="A0A6N7ZLL1"/>
<gene>
    <name evidence="3" type="ORF">GJV82_14620</name>
</gene>
<dbReference type="RefSeq" id="WP_155099733.1">
    <property type="nucleotide sequence ID" value="NZ_WMKA01000039.1"/>
</dbReference>
<evidence type="ECO:0000256" key="1">
    <source>
        <dbReference type="SAM" id="MobiDB-lite"/>
    </source>
</evidence>
<proteinExistence type="predicted"/>
<feature type="domain" description="Polysaccharide pyruvyl transferase" evidence="2">
    <location>
        <begin position="144"/>
        <end position="281"/>
    </location>
</feature>
<feature type="compositionally biased region" description="Low complexity" evidence="1">
    <location>
        <begin position="341"/>
        <end position="356"/>
    </location>
</feature>
<evidence type="ECO:0000313" key="3">
    <source>
        <dbReference type="EMBL" id="MTG90163.1"/>
    </source>
</evidence>
<reference evidence="3 4" key="1">
    <citation type="submission" date="2019-11" db="EMBL/GenBank/DDBJ databases">
        <title>Cellulosimicrobium composti sp. nov. isolated from a compost.</title>
        <authorList>
            <person name="Yang Y."/>
        </authorList>
    </citation>
    <scope>NUCLEOTIDE SEQUENCE [LARGE SCALE GENOMIC DNA]</scope>
    <source>
        <strain evidence="3 4">BIT-GX5</strain>
    </source>
</reference>